<dbReference type="AlphaFoldDB" id="A0AAW2GGS0"/>
<comment type="caution">
    <text evidence="1">The sequence shown here is derived from an EMBL/GenBank/DDBJ whole genome shotgun (WGS) entry which is preliminary data.</text>
</comment>
<sequence length="100" mass="12138">MHERARFLDPEGSSDQRANIDRVYIKYFNIGGNKRIFNIRDLEMYQHDMARSTLLDISSHIRENYSSRFYKISIEFTYLHALHILMRLQIYLCIKIQTHR</sequence>
<keyword evidence="2" id="KW-1185">Reference proteome</keyword>
<organism evidence="1 2">
    <name type="scientific">Cardiocondyla obscurior</name>
    <dbReference type="NCBI Taxonomy" id="286306"/>
    <lineage>
        <taxon>Eukaryota</taxon>
        <taxon>Metazoa</taxon>
        <taxon>Ecdysozoa</taxon>
        <taxon>Arthropoda</taxon>
        <taxon>Hexapoda</taxon>
        <taxon>Insecta</taxon>
        <taxon>Pterygota</taxon>
        <taxon>Neoptera</taxon>
        <taxon>Endopterygota</taxon>
        <taxon>Hymenoptera</taxon>
        <taxon>Apocrita</taxon>
        <taxon>Aculeata</taxon>
        <taxon>Formicoidea</taxon>
        <taxon>Formicidae</taxon>
        <taxon>Myrmicinae</taxon>
        <taxon>Cardiocondyla</taxon>
    </lineage>
</organism>
<proteinExistence type="predicted"/>
<name>A0AAW2GGS0_9HYME</name>
<reference evidence="1 2" key="1">
    <citation type="submission" date="2023-03" db="EMBL/GenBank/DDBJ databases">
        <title>High recombination rates correlate with genetic variation in Cardiocondyla obscurior ants.</title>
        <authorList>
            <person name="Errbii M."/>
        </authorList>
    </citation>
    <scope>NUCLEOTIDE SEQUENCE [LARGE SCALE GENOMIC DNA]</scope>
    <source>
        <strain evidence="1">Alpha-2009</strain>
        <tissue evidence="1">Whole body</tissue>
    </source>
</reference>
<evidence type="ECO:0000313" key="2">
    <source>
        <dbReference type="Proteomes" id="UP001430953"/>
    </source>
</evidence>
<evidence type="ECO:0000313" key="1">
    <source>
        <dbReference type="EMBL" id="KAL0126743.1"/>
    </source>
</evidence>
<dbReference type="Proteomes" id="UP001430953">
    <property type="component" value="Unassembled WGS sequence"/>
</dbReference>
<gene>
    <name evidence="1" type="ORF">PUN28_005244</name>
</gene>
<dbReference type="EMBL" id="JADYXP020000004">
    <property type="protein sequence ID" value="KAL0126743.1"/>
    <property type="molecule type" value="Genomic_DNA"/>
</dbReference>
<protein>
    <submittedName>
        <fullName evidence="1">Uncharacterized protein</fullName>
    </submittedName>
</protein>
<accession>A0AAW2GGS0</accession>